<accession>A0A941BFP1</accession>
<evidence type="ECO:0000256" key="6">
    <source>
        <dbReference type="SAM" id="Coils"/>
    </source>
</evidence>
<dbReference type="AlphaFoldDB" id="A0A941BFP1"/>
<feature type="coiled-coil region" evidence="6">
    <location>
        <begin position="185"/>
        <end position="212"/>
    </location>
</feature>
<feature type="transmembrane region" description="Helical" evidence="7">
    <location>
        <begin position="72"/>
        <end position="97"/>
    </location>
</feature>
<feature type="domain" description="Polysaccharide chain length determinant N-terminal" evidence="8">
    <location>
        <begin position="22"/>
        <end position="119"/>
    </location>
</feature>
<evidence type="ECO:0000259" key="8">
    <source>
        <dbReference type="Pfam" id="PF02706"/>
    </source>
</evidence>
<comment type="subcellular location">
    <subcellularLocation>
        <location evidence="1">Cell membrane</location>
        <topology evidence="1">Multi-pass membrane protein</topology>
    </subcellularLocation>
</comment>
<keyword evidence="4 7" id="KW-1133">Transmembrane helix</keyword>
<proteinExistence type="predicted"/>
<dbReference type="GO" id="GO:0005886">
    <property type="term" value="C:plasma membrane"/>
    <property type="evidence" value="ECO:0007669"/>
    <property type="project" value="UniProtKB-SubCell"/>
</dbReference>
<evidence type="ECO:0000256" key="7">
    <source>
        <dbReference type="SAM" id="Phobius"/>
    </source>
</evidence>
<name>A0A941BFP1_9BURK</name>
<dbReference type="Proteomes" id="UP000676246">
    <property type="component" value="Unassembled WGS sequence"/>
</dbReference>
<keyword evidence="3 7" id="KW-0812">Transmembrane</keyword>
<feature type="transmembrane region" description="Helical" evidence="7">
    <location>
        <begin position="33"/>
        <end position="52"/>
    </location>
</feature>
<evidence type="ECO:0000256" key="5">
    <source>
        <dbReference type="ARBA" id="ARBA00023136"/>
    </source>
</evidence>
<dbReference type="InterPro" id="IPR003856">
    <property type="entry name" value="LPS_length_determ_N"/>
</dbReference>
<keyword evidence="6" id="KW-0175">Coiled coil</keyword>
<evidence type="ECO:0000313" key="9">
    <source>
        <dbReference type="EMBL" id="MBQ0929628.1"/>
    </source>
</evidence>
<dbReference type="InterPro" id="IPR050445">
    <property type="entry name" value="Bact_polysacc_biosynth/exp"/>
</dbReference>
<keyword evidence="2" id="KW-1003">Cell membrane</keyword>
<sequence>MTEPQISPEALSAADREWSALDLALVLSRRLRLLVLAPLTVAVIAFGATYLMPLTFTAHAQILPPQQQGSAASALLGSLGGLAGMLGGGGGGGLGGLKNPADQWIGFMKSRTIADALIERFDLMKVYEADLHFLARDELEKRTRISSGKDGLIDIEVDDRDPKRAADIANAYIDELQKLSRTMALTEASQRRRFFERQLQEAKDNLTRAEQALKAGGVSASVLKTSPEAAVAELAQIKAQVAVSETRLAVLRGTLTDGAPEVQQALRELASLRGLMARTEARDPDNGKGDGAAYVARFRDFKYYETLFELMARQYEMARVDEARQGSELQVLDAAVVPEWKSGPKRGLIAVLALVGSFLLLAGWTVWRAWLDGQSREASSAETLSEIRVALRRAFGRRA</sequence>
<evidence type="ECO:0000256" key="4">
    <source>
        <dbReference type="ARBA" id="ARBA00022989"/>
    </source>
</evidence>
<dbReference type="PANTHER" id="PTHR32309:SF13">
    <property type="entry name" value="FERRIC ENTEROBACTIN TRANSPORT PROTEIN FEPE"/>
    <property type="match status" value="1"/>
</dbReference>
<dbReference type="PANTHER" id="PTHR32309">
    <property type="entry name" value="TYROSINE-PROTEIN KINASE"/>
    <property type="match status" value="1"/>
</dbReference>
<dbReference type="EMBL" id="JAGQDD010000002">
    <property type="protein sequence ID" value="MBQ0929628.1"/>
    <property type="molecule type" value="Genomic_DNA"/>
</dbReference>
<keyword evidence="10" id="KW-1185">Reference proteome</keyword>
<feature type="transmembrane region" description="Helical" evidence="7">
    <location>
        <begin position="348"/>
        <end position="367"/>
    </location>
</feature>
<evidence type="ECO:0000256" key="1">
    <source>
        <dbReference type="ARBA" id="ARBA00004651"/>
    </source>
</evidence>
<evidence type="ECO:0000313" key="10">
    <source>
        <dbReference type="Proteomes" id="UP000676246"/>
    </source>
</evidence>
<dbReference type="GO" id="GO:0004713">
    <property type="term" value="F:protein tyrosine kinase activity"/>
    <property type="evidence" value="ECO:0007669"/>
    <property type="project" value="TreeGrafter"/>
</dbReference>
<evidence type="ECO:0000256" key="3">
    <source>
        <dbReference type="ARBA" id="ARBA00022692"/>
    </source>
</evidence>
<organism evidence="9 10">
    <name type="scientific">Ideonella alba</name>
    <dbReference type="NCBI Taxonomy" id="2824118"/>
    <lineage>
        <taxon>Bacteria</taxon>
        <taxon>Pseudomonadati</taxon>
        <taxon>Pseudomonadota</taxon>
        <taxon>Betaproteobacteria</taxon>
        <taxon>Burkholderiales</taxon>
        <taxon>Sphaerotilaceae</taxon>
        <taxon>Ideonella</taxon>
    </lineage>
</organism>
<protein>
    <submittedName>
        <fullName evidence="9">Lipopolysaccharide biosynthesis protein</fullName>
    </submittedName>
</protein>
<comment type="caution">
    <text evidence="9">The sequence shown here is derived from an EMBL/GenBank/DDBJ whole genome shotgun (WGS) entry which is preliminary data.</text>
</comment>
<dbReference type="RefSeq" id="WP_210851886.1">
    <property type="nucleotide sequence ID" value="NZ_JAGQDD010000002.1"/>
</dbReference>
<reference evidence="9 10" key="1">
    <citation type="submission" date="2021-04" db="EMBL/GenBank/DDBJ databases">
        <title>The genome sequence of Ideonella sp. 3Y2.</title>
        <authorList>
            <person name="Liu Y."/>
        </authorList>
    </citation>
    <scope>NUCLEOTIDE SEQUENCE [LARGE SCALE GENOMIC DNA]</scope>
    <source>
        <strain evidence="9 10">3Y2</strain>
    </source>
</reference>
<keyword evidence="5 7" id="KW-0472">Membrane</keyword>
<dbReference type="Pfam" id="PF02706">
    <property type="entry name" value="Wzz"/>
    <property type="match status" value="1"/>
</dbReference>
<evidence type="ECO:0000256" key="2">
    <source>
        <dbReference type="ARBA" id="ARBA00022475"/>
    </source>
</evidence>
<gene>
    <name evidence="9" type="ORF">KAK03_03950</name>
</gene>